<sequence>MLQFFTTLLQAVLIQLAGLFGIFFVIGFFQSIIQAKTLENYQRSLGWKGILWTAWMGTPIHEIGHYFFAKIFHHRVDSVRIFEPNEESGNLGHVSHAYNTKSIYQKLGNFFIGSAPMIFGSIVLVIFLYFFVPNAKEIFNPLFAEFKNPLDFLQAVYDSLKNLFTLDNISKWSFWLFFYLSLAVASHMAPSKPDRRGMWSGFFWIVLLMILINITTLLLGVDITVYILNLSQFLGLFVAIFVYSLLLSFLHYLVSVLLRLFFHK</sequence>
<reference evidence="3" key="1">
    <citation type="submission" date="2017-09" db="EMBL/GenBank/DDBJ databases">
        <title>Depth-based differentiation of microbial function through sediment-hosted aquifers and enrichment of novel symbionts in the deep terrestrial subsurface.</title>
        <authorList>
            <person name="Probst A.J."/>
            <person name="Ladd B."/>
            <person name="Jarett J.K."/>
            <person name="Geller-Mcgrath D.E."/>
            <person name="Sieber C.M.K."/>
            <person name="Emerson J.B."/>
            <person name="Anantharaman K."/>
            <person name="Thomas B.C."/>
            <person name="Malmstrom R."/>
            <person name="Stieglmeier M."/>
            <person name="Klingl A."/>
            <person name="Woyke T."/>
            <person name="Ryan C.M."/>
            <person name="Banfield J.F."/>
        </authorList>
    </citation>
    <scope>NUCLEOTIDE SEQUENCE [LARGE SCALE GENOMIC DNA]</scope>
</reference>
<proteinExistence type="predicted"/>
<evidence type="ECO:0000256" key="1">
    <source>
        <dbReference type="SAM" id="Phobius"/>
    </source>
</evidence>
<feature type="transmembrane region" description="Helical" evidence="1">
    <location>
        <begin position="12"/>
        <end position="33"/>
    </location>
</feature>
<keyword evidence="1" id="KW-1133">Transmembrane helix</keyword>
<feature type="transmembrane region" description="Helical" evidence="1">
    <location>
        <begin position="172"/>
        <end position="190"/>
    </location>
</feature>
<accession>A0A2M7VBW4</accession>
<organism evidence="2 3">
    <name type="scientific">Candidatus Magasanikbacteria bacterium CG_4_10_14_0_2_um_filter_33_14</name>
    <dbReference type="NCBI Taxonomy" id="1974636"/>
    <lineage>
        <taxon>Bacteria</taxon>
        <taxon>Candidatus Magasanikiibacteriota</taxon>
    </lineage>
</organism>
<feature type="transmembrane region" description="Helical" evidence="1">
    <location>
        <begin position="202"/>
        <end position="228"/>
    </location>
</feature>
<gene>
    <name evidence="2" type="ORF">COX80_01220</name>
</gene>
<feature type="transmembrane region" description="Helical" evidence="1">
    <location>
        <begin position="234"/>
        <end position="262"/>
    </location>
</feature>
<protein>
    <submittedName>
        <fullName evidence="2">Uncharacterized protein</fullName>
    </submittedName>
</protein>
<evidence type="ECO:0000313" key="3">
    <source>
        <dbReference type="Proteomes" id="UP000231453"/>
    </source>
</evidence>
<comment type="caution">
    <text evidence="2">The sequence shown here is derived from an EMBL/GenBank/DDBJ whole genome shotgun (WGS) entry which is preliminary data.</text>
</comment>
<dbReference type="EMBL" id="PFPL01000020">
    <property type="protein sequence ID" value="PIZ96474.1"/>
    <property type="molecule type" value="Genomic_DNA"/>
</dbReference>
<keyword evidence="1" id="KW-0812">Transmembrane</keyword>
<dbReference type="AlphaFoldDB" id="A0A2M7VBW4"/>
<dbReference type="Proteomes" id="UP000231453">
    <property type="component" value="Unassembled WGS sequence"/>
</dbReference>
<name>A0A2M7VBW4_9BACT</name>
<evidence type="ECO:0000313" key="2">
    <source>
        <dbReference type="EMBL" id="PIZ96474.1"/>
    </source>
</evidence>
<keyword evidence="1" id="KW-0472">Membrane</keyword>
<feature type="transmembrane region" description="Helical" evidence="1">
    <location>
        <begin position="110"/>
        <end position="132"/>
    </location>
</feature>